<evidence type="ECO:0000313" key="4">
    <source>
        <dbReference type="EMBL" id="PQO32860.1"/>
    </source>
</evidence>
<organism evidence="4 5">
    <name type="scientific">Blastopirellula marina</name>
    <dbReference type="NCBI Taxonomy" id="124"/>
    <lineage>
        <taxon>Bacteria</taxon>
        <taxon>Pseudomonadati</taxon>
        <taxon>Planctomycetota</taxon>
        <taxon>Planctomycetia</taxon>
        <taxon>Pirellulales</taxon>
        <taxon>Pirellulaceae</taxon>
        <taxon>Blastopirellula</taxon>
    </lineage>
</organism>
<gene>
    <name evidence="4" type="ORF">C5Y83_22010</name>
</gene>
<accession>A0A2S8FLG3</accession>
<protein>
    <recommendedName>
        <fullName evidence="3">Ice-binding protein C-terminal domain-containing protein</fullName>
    </recommendedName>
</protein>
<keyword evidence="1" id="KW-0812">Transmembrane</keyword>
<feature type="signal peptide" evidence="2">
    <location>
        <begin position="1"/>
        <end position="25"/>
    </location>
</feature>
<proteinExistence type="predicted"/>
<name>A0A2S8FLG3_9BACT</name>
<reference evidence="4 5" key="1">
    <citation type="submission" date="2018-02" db="EMBL/GenBank/DDBJ databases">
        <title>Comparative genomes isolates from brazilian mangrove.</title>
        <authorList>
            <person name="Araujo J.E."/>
            <person name="Taketani R.G."/>
            <person name="Silva M.C.P."/>
            <person name="Loureco M.V."/>
            <person name="Andreote F.D."/>
        </authorList>
    </citation>
    <scope>NUCLEOTIDE SEQUENCE [LARGE SCALE GENOMIC DNA]</scope>
    <source>
        <strain evidence="4 5">Hex-1 MGV</strain>
    </source>
</reference>
<evidence type="ECO:0000256" key="2">
    <source>
        <dbReference type="SAM" id="SignalP"/>
    </source>
</evidence>
<comment type="caution">
    <text evidence="4">The sequence shown here is derived from an EMBL/GenBank/DDBJ whole genome shotgun (WGS) entry which is preliminary data.</text>
</comment>
<keyword evidence="2" id="KW-0732">Signal</keyword>
<feature type="chain" id="PRO_5015596495" description="Ice-binding protein C-terminal domain-containing protein" evidence="2">
    <location>
        <begin position="26"/>
        <end position="212"/>
    </location>
</feature>
<dbReference type="InterPro" id="IPR013424">
    <property type="entry name" value="Ice-binding_C"/>
</dbReference>
<dbReference type="Proteomes" id="UP000238322">
    <property type="component" value="Unassembled WGS sequence"/>
</dbReference>
<sequence length="212" mass="22954">MFTKPQLILIAFLALSCFHESIAFAGMIFSDPIDENDGWVTDNIHWTTATQIGGLPPSAGSTFWGSTLNEPATVGLSKDFALTVEPGRYVLSIDVSAPFGDPLYDAVPYSDFSEFGLTGISSSPTALFTPTPPESTRAWTTWTIYYDVAPGSTDIGNTLGFNALLSTDDYTVMLDNLKIVHAVPEPSSMVLFGLAASGLTGLTTWRRRRKQK</sequence>
<evidence type="ECO:0000313" key="5">
    <source>
        <dbReference type="Proteomes" id="UP000238322"/>
    </source>
</evidence>
<evidence type="ECO:0000256" key="1">
    <source>
        <dbReference type="SAM" id="Phobius"/>
    </source>
</evidence>
<dbReference type="NCBIfam" id="TIGR02595">
    <property type="entry name" value="PEP_CTERM"/>
    <property type="match status" value="1"/>
</dbReference>
<keyword evidence="1" id="KW-1133">Transmembrane helix</keyword>
<dbReference type="AlphaFoldDB" id="A0A2S8FLG3"/>
<feature type="domain" description="Ice-binding protein C-terminal" evidence="3">
    <location>
        <begin position="182"/>
        <end position="208"/>
    </location>
</feature>
<keyword evidence="1" id="KW-0472">Membrane</keyword>
<dbReference type="Pfam" id="PF07589">
    <property type="entry name" value="PEP-CTERM"/>
    <property type="match status" value="1"/>
</dbReference>
<dbReference type="EMBL" id="PUHY01000012">
    <property type="protein sequence ID" value="PQO32860.1"/>
    <property type="molecule type" value="Genomic_DNA"/>
</dbReference>
<feature type="transmembrane region" description="Helical" evidence="1">
    <location>
        <begin position="187"/>
        <end position="205"/>
    </location>
</feature>
<dbReference type="PROSITE" id="PS51257">
    <property type="entry name" value="PROKAR_LIPOPROTEIN"/>
    <property type="match status" value="1"/>
</dbReference>
<dbReference type="RefSeq" id="WP_105331871.1">
    <property type="nucleotide sequence ID" value="NZ_PUHY01000012.1"/>
</dbReference>
<evidence type="ECO:0000259" key="3">
    <source>
        <dbReference type="Pfam" id="PF07589"/>
    </source>
</evidence>